<dbReference type="STRING" id="363999.A0A439CVL4"/>
<comment type="caution">
    <text evidence="2">The sequence shown here is derived from an EMBL/GenBank/DDBJ whole genome shotgun (WGS) entry which is preliminary data.</text>
</comment>
<gene>
    <name evidence="2" type="ORF">EKO27_g8925</name>
</gene>
<proteinExistence type="predicted"/>
<dbReference type="Pfam" id="PF24864">
    <property type="entry name" value="DUF7730"/>
    <property type="match status" value="1"/>
</dbReference>
<keyword evidence="3" id="KW-1185">Reference proteome</keyword>
<sequence length="278" mass="31271">MLSPESFRNVADRRGSDAIYWIFRPRSDVLSGSMRSAIERFTSFTATLSGLGRNAVTQCPSLDCGVVWDSCAECRGKVDWRNMPAPGWNVLPPPDQRGTCYRVEVNSDWQPLPLLTTCRKIYTEGINILYSTNTFRFPLPAPSRGALHAQPKLIEDFSATLLPQRLEQITRVSTGIYFPQFKALNDVLAQNLPGLRYLELRARIPRGNYDTDMDPDTGALSQLVMGVRSRVTGAKVVLRADLDNGVPLRLGTQLPEELEVVMTPDKAWERSGFIFWKF</sequence>
<dbReference type="EMBL" id="RYZI01000360">
    <property type="protein sequence ID" value="RWA06178.1"/>
    <property type="molecule type" value="Genomic_DNA"/>
</dbReference>
<accession>A0A439CVL4</accession>
<organism evidence="2 3">
    <name type="scientific">Xylaria grammica</name>
    <dbReference type="NCBI Taxonomy" id="363999"/>
    <lineage>
        <taxon>Eukaryota</taxon>
        <taxon>Fungi</taxon>
        <taxon>Dikarya</taxon>
        <taxon>Ascomycota</taxon>
        <taxon>Pezizomycotina</taxon>
        <taxon>Sordariomycetes</taxon>
        <taxon>Xylariomycetidae</taxon>
        <taxon>Xylariales</taxon>
        <taxon>Xylariaceae</taxon>
        <taxon>Xylaria</taxon>
    </lineage>
</organism>
<evidence type="ECO:0000259" key="1">
    <source>
        <dbReference type="Pfam" id="PF24864"/>
    </source>
</evidence>
<protein>
    <recommendedName>
        <fullName evidence="1">DUF7730 domain-containing protein</fullName>
    </recommendedName>
</protein>
<name>A0A439CVL4_9PEZI</name>
<evidence type="ECO:0000313" key="2">
    <source>
        <dbReference type="EMBL" id="RWA06178.1"/>
    </source>
</evidence>
<dbReference type="AlphaFoldDB" id="A0A439CVL4"/>
<dbReference type="Proteomes" id="UP000286045">
    <property type="component" value="Unassembled WGS sequence"/>
</dbReference>
<dbReference type="InterPro" id="IPR056632">
    <property type="entry name" value="DUF7730"/>
</dbReference>
<evidence type="ECO:0000313" key="3">
    <source>
        <dbReference type="Proteomes" id="UP000286045"/>
    </source>
</evidence>
<reference evidence="2 3" key="1">
    <citation type="submission" date="2018-12" db="EMBL/GenBank/DDBJ databases">
        <title>Draft genome sequence of Xylaria grammica IHI A82.</title>
        <authorList>
            <person name="Buettner E."/>
            <person name="Kellner H."/>
        </authorList>
    </citation>
    <scope>NUCLEOTIDE SEQUENCE [LARGE SCALE GENOMIC DNA]</scope>
    <source>
        <strain evidence="2 3">IHI A82</strain>
    </source>
</reference>
<feature type="domain" description="DUF7730" evidence="1">
    <location>
        <begin position="103"/>
        <end position="173"/>
    </location>
</feature>